<feature type="transmembrane region" description="Helical" evidence="15">
    <location>
        <begin position="128"/>
        <end position="150"/>
    </location>
</feature>
<dbReference type="GO" id="GO:0005509">
    <property type="term" value="F:calcium ion binding"/>
    <property type="evidence" value="ECO:0007669"/>
    <property type="project" value="InterPro"/>
</dbReference>
<keyword evidence="6 15" id="KW-0812">Transmembrane</keyword>
<name>A0A0M3JFA4_ANISI</name>
<dbReference type="GO" id="GO:0005886">
    <property type="term" value="C:plasma membrane"/>
    <property type="evidence" value="ECO:0007669"/>
    <property type="project" value="UniProtKB-SubCell"/>
</dbReference>
<evidence type="ECO:0000256" key="6">
    <source>
        <dbReference type="ARBA" id="ARBA00022692"/>
    </source>
</evidence>
<dbReference type="PANTHER" id="PTHR10877">
    <property type="entry name" value="POLYCYSTIN FAMILY MEMBER"/>
    <property type="match status" value="1"/>
</dbReference>
<dbReference type="GO" id="GO:0050982">
    <property type="term" value="P:detection of mechanical stimulus"/>
    <property type="evidence" value="ECO:0007669"/>
    <property type="project" value="TreeGrafter"/>
</dbReference>
<evidence type="ECO:0000313" key="17">
    <source>
        <dbReference type="WBParaSite" id="ASIM_0000630401-mRNA-1"/>
    </source>
</evidence>
<evidence type="ECO:0000256" key="4">
    <source>
        <dbReference type="ARBA" id="ARBA00022448"/>
    </source>
</evidence>
<evidence type="ECO:0000256" key="8">
    <source>
        <dbReference type="ARBA" id="ARBA00023054"/>
    </source>
</evidence>
<evidence type="ECO:0000256" key="1">
    <source>
        <dbReference type="ARBA" id="ARBA00004138"/>
    </source>
</evidence>
<feature type="transmembrane region" description="Helical" evidence="15">
    <location>
        <begin position="31"/>
        <end position="49"/>
    </location>
</feature>
<keyword evidence="7 15" id="KW-1133">Transmembrane helix</keyword>
<evidence type="ECO:0000259" key="16">
    <source>
        <dbReference type="Pfam" id="PF08016"/>
    </source>
</evidence>
<keyword evidence="9" id="KW-0406">Ion transport</keyword>
<evidence type="ECO:0000256" key="10">
    <source>
        <dbReference type="ARBA" id="ARBA00023136"/>
    </source>
</evidence>
<evidence type="ECO:0000256" key="5">
    <source>
        <dbReference type="ARBA" id="ARBA00022475"/>
    </source>
</evidence>
<protein>
    <submittedName>
        <fullName evidence="17">Polycystin-2 (inferred by orthology to a C. elegans protein)</fullName>
    </submittedName>
</protein>
<dbReference type="PANTHER" id="PTHR10877:SF183">
    <property type="entry name" value="AT14535P-RELATED"/>
    <property type="match status" value="1"/>
</dbReference>
<keyword evidence="10 15" id="KW-0472">Membrane</keyword>
<dbReference type="AlphaFoldDB" id="A0A0M3JFA4"/>
<dbReference type="PRINTS" id="PR01433">
    <property type="entry name" value="POLYCYSTIN2"/>
</dbReference>
<keyword evidence="13" id="KW-0966">Cell projection</keyword>
<comment type="subcellular location">
    <subcellularLocation>
        <location evidence="2">Cell membrane</location>
        <topology evidence="2">Multi-pass membrane protein</topology>
    </subcellularLocation>
    <subcellularLocation>
        <location evidence="1">Cell projection</location>
        <location evidence="1">Cilium</location>
    </subcellularLocation>
</comment>
<comment type="similarity">
    <text evidence="3">Belongs to the polycystin family.</text>
</comment>
<feature type="transmembrane region" description="Helical" evidence="15">
    <location>
        <begin position="170"/>
        <end position="198"/>
    </location>
</feature>
<accession>A0A0M3JFA4</accession>
<organism evidence="17">
    <name type="scientific">Anisakis simplex</name>
    <name type="common">Herring worm</name>
    <dbReference type="NCBI Taxonomy" id="6269"/>
    <lineage>
        <taxon>Eukaryota</taxon>
        <taxon>Metazoa</taxon>
        <taxon>Ecdysozoa</taxon>
        <taxon>Nematoda</taxon>
        <taxon>Chromadorea</taxon>
        <taxon>Rhabditida</taxon>
        <taxon>Spirurina</taxon>
        <taxon>Ascaridomorpha</taxon>
        <taxon>Ascaridoidea</taxon>
        <taxon>Anisakidae</taxon>
        <taxon>Anisakis</taxon>
        <taxon>Anisakis simplex complex</taxon>
    </lineage>
</organism>
<evidence type="ECO:0000256" key="12">
    <source>
        <dbReference type="ARBA" id="ARBA00023180"/>
    </source>
</evidence>
<evidence type="ECO:0000256" key="11">
    <source>
        <dbReference type="ARBA" id="ARBA00023157"/>
    </source>
</evidence>
<evidence type="ECO:0000256" key="14">
    <source>
        <dbReference type="ARBA" id="ARBA00023303"/>
    </source>
</evidence>
<evidence type="ECO:0000256" key="3">
    <source>
        <dbReference type="ARBA" id="ARBA00007200"/>
    </source>
</evidence>
<reference evidence="17" key="1">
    <citation type="submission" date="2017-02" db="UniProtKB">
        <authorList>
            <consortium name="WormBaseParasite"/>
        </authorList>
    </citation>
    <scope>IDENTIFICATION</scope>
</reference>
<keyword evidence="11" id="KW-1015">Disulfide bond</keyword>
<dbReference type="Pfam" id="PF08016">
    <property type="entry name" value="PKD_channel"/>
    <property type="match status" value="1"/>
</dbReference>
<evidence type="ECO:0000256" key="9">
    <source>
        <dbReference type="ARBA" id="ARBA00023065"/>
    </source>
</evidence>
<dbReference type="WBParaSite" id="ASIM_0000630401-mRNA-1">
    <property type="protein sequence ID" value="ASIM_0000630401-mRNA-1"/>
    <property type="gene ID" value="ASIM_0000630401"/>
</dbReference>
<dbReference type="InterPro" id="IPR013122">
    <property type="entry name" value="PKD1_2_channel"/>
</dbReference>
<sequence>LRQVVPVPATQQYYSVNLSQLAELQENFNDALAVLLIFAWIKTMKYISFNKTMTQLTATLERSAKDIGGFSVMFFIFFLAYAQFGFLAFGTQIAEYSSLYNAVFALLRTILGDFDFDALENADRILGPLFFLTYVFFVFFILLNMFLAIINDSYTEVKSELSRQANDIEMADIAVGVSCNIFYSHCIHIVIVIMNVYCSIGKVF</sequence>
<dbReference type="InterPro" id="IPR051223">
    <property type="entry name" value="Polycystin"/>
</dbReference>
<evidence type="ECO:0000256" key="7">
    <source>
        <dbReference type="ARBA" id="ARBA00022989"/>
    </source>
</evidence>
<dbReference type="Gene3D" id="1.10.287.70">
    <property type="match status" value="1"/>
</dbReference>
<feature type="transmembrane region" description="Helical" evidence="15">
    <location>
        <begin position="70"/>
        <end position="93"/>
    </location>
</feature>
<dbReference type="InterPro" id="IPR003915">
    <property type="entry name" value="PKD_2"/>
</dbReference>
<keyword evidence="12" id="KW-0325">Glycoprotein</keyword>
<feature type="domain" description="Polycystin cation channel PKD1/PKD2" evidence="16">
    <location>
        <begin position="16"/>
        <end position="157"/>
    </location>
</feature>
<proteinExistence type="inferred from homology"/>
<dbReference type="FunFam" id="1.10.287.70:FF:000055">
    <property type="entry name" value="Polycystic kidney disease 2-like 1"/>
    <property type="match status" value="1"/>
</dbReference>
<evidence type="ECO:0000256" key="15">
    <source>
        <dbReference type="SAM" id="Phobius"/>
    </source>
</evidence>
<evidence type="ECO:0000256" key="2">
    <source>
        <dbReference type="ARBA" id="ARBA00004651"/>
    </source>
</evidence>
<dbReference type="GO" id="GO:0005929">
    <property type="term" value="C:cilium"/>
    <property type="evidence" value="ECO:0007669"/>
    <property type="project" value="UniProtKB-SubCell"/>
</dbReference>
<dbReference type="GO" id="GO:0005262">
    <property type="term" value="F:calcium channel activity"/>
    <property type="evidence" value="ECO:0007669"/>
    <property type="project" value="TreeGrafter"/>
</dbReference>
<keyword evidence="14" id="KW-0407">Ion channel</keyword>
<keyword evidence="4" id="KW-0813">Transport</keyword>
<evidence type="ECO:0000256" key="13">
    <source>
        <dbReference type="ARBA" id="ARBA00023273"/>
    </source>
</evidence>
<keyword evidence="5" id="KW-1003">Cell membrane</keyword>
<keyword evidence="8" id="KW-0175">Coiled coil</keyword>